<evidence type="ECO:0000256" key="2">
    <source>
        <dbReference type="ARBA" id="ARBA00009347"/>
    </source>
</evidence>
<dbReference type="PROSITE" id="PS00072">
    <property type="entry name" value="ACYL_COA_DH_1"/>
    <property type="match status" value="1"/>
</dbReference>
<dbReference type="InterPro" id="IPR046373">
    <property type="entry name" value="Acyl-CoA_Oxase/DH_mid-dom_sf"/>
</dbReference>
<dbReference type="SUPFAM" id="SSF56645">
    <property type="entry name" value="Acyl-CoA dehydrogenase NM domain-like"/>
    <property type="match status" value="1"/>
</dbReference>
<dbReference type="Pfam" id="PF02770">
    <property type="entry name" value="Acyl-CoA_dh_M"/>
    <property type="match status" value="1"/>
</dbReference>
<keyword evidence="3 5" id="KW-0285">Flavoprotein</keyword>
<feature type="domain" description="Acyl-CoA oxidase/dehydrogenase middle" evidence="7">
    <location>
        <begin position="124"/>
        <end position="218"/>
    </location>
</feature>
<evidence type="ECO:0000256" key="5">
    <source>
        <dbReference type="RuleBase" id="RU362125"/>
    </source>
</evidence>
<dbReference type="EMBL" id="BAAAGS010000013">
    <property type="protein sequence ID" value="GAA0524429.1"/>
    <property type="molecule type" value="Genomic_DNA"/>
</dbReference>
<dbReference type="InterPro" id="IPR006091">
    <property type="entry name" value="Acyl-CoA_Oxase/DH_mid-dom"/>
</dbReference>
<evidence type="ECO:0000256" key="4">
    <source>
        <dbReference type="ARBA" id="ARBA00022827"/>
    </source>
</evidence>
<dbReference type="Gene3D" id="1.10.540.10">
    <property type="entry name" value="Acyl-CoA dehydrogenase/oxidase, N-terminal domain"/>
    <property type="match status" value="1"/>
</dbReference>
<dbReference type="InterPro" id="IPR036250">
    <property type="entry name" value="AcylCo_DH-like_C"/>
</dbReference>
<evidence type="ECO:0000259" key="6">
    <source>
        <dbReference type="Pfam" id="PF00441"/>
    </source>
</evidence>
<reference evidence="10" key="1">
    <citation type="journal article" date="2019" name="Int. J. Syst. Evol. Microbiol.">
        <title>The Global Catalogue of Microorganisms (GCM) 10K type strain sequencing project: providing services to taxonomists for standard genome sequencing and annotation.</title>
        <authorList>
            <consortium name="The Broad Institute Genomics Platform"/>
            <consortium name="The Broad Institute Genome Sequencing Center for Infectious Disease"/>
            <person name="Wu L."/>
            <person name="Ma J."/>
        </authorList>
    </citation>
    <scope>NUCLEOTIDE SEQUENCE [LARGE SCALE GENOMIC DNA]</scope>
    <source>
        <strain evidence="10">JCM 10303</strain>
    </source>
</reference>
<dbReference type="InterPro" id="IPR037069">
    <property type="entry name" value="AcylCoA_DH/ox_N_sf"/>
</dbReference>
<keyword evidence="10" id="KW-1185">Reference proteome</keyword>
<gene>
    <name evidence="9" type="ORF">GCM10009533_24690</name>
</gene>
<evidence type="ECO:0000259" key="7">
    <source>
        <dbReference type="Pfam" id="PF02770"/>
    </source>
</evidence>
<dbReference type="InterPro" id="IPR009075">
    <property type="entry name" value="AcylCo_DH/oxidase_C"/>
</dbReference>
<comment type="caution">
    <text evidence="9">The sequence shown here is derived from an EMBL/GenBank/DDBJ whole genome shotgun (WGS) entry which is preliminary data.</text>
</comment>
<dbReference type="PIRSF" id="PIRSF016578">
    <property type="entry name" value="HsaA"/>
    <property type="match status" value="1"/>
</dbReference>
<dbReference type="Gene3D" id="2.40.110.10">
    <property type="entry name" value="Butyryl-CoA Dehydrogenase, subunit A, domain 2"/>
    <property type="match status" value="1"/>
</dbReference>
<comment type="similarity">
    <text evidence="2 5">Belongs to the acyl-CoA dehydrogenase family.</text>
</comment>
<comment type="cofactor">
    <cofactor evidence="1 5">
        <name>FAD</name>
        <dbReference type="ChEBI" id="CHEBI:57692"/>
    </cofactor>
</comment>
<keyword evidence="5" id="KW-0560">Oxidoreductase</keyword>
<evidence type="ECO:0000313" key="10">
    <source>
        <dbReference type="Proteomes" id="UP001500729"/>
    </source>
</evidence>
<evidence type="ECO:0000256" key="3">
    <source>
        <dbReference type="ARBA" id="ARBA00022630"/>
    </source>
</evidence>
<dbReference type="InterPro" id="IPR006089">
    <property type="entry name" value="Acyl-CoA_DH_CS"/>
</dbReference>
<dbReference type="PANTHER" id="PTHR43884:SF12">
    <property type="entry name" value="ISOVALERYL-COA DEHYDROGENASE, MITOCHONDRIAL-RELATED"/>
    <property type="match status" value="1"/>
</dbReference>
<accession>A0ABP3MSV6</accession>
<dbReference type="RefSeq" id="WP_011874390.1">
    <property type="nucleotide sequence ID" value="NZ_BAAAGS010000013.1"/>
</dbReference>
<dbReference type="Proteomes" id="UP001500729">
    <property type="component" value="Unassembled WGS sequence"/>
</dbReference>
<proteinExistence type="inferred from homology"/>
<dbReference type="Pfam" id="PF00441">
    <property type="entry name" value="Acyl-CoA_dh_1"/>
    <property type="match status" value="1"/>
</dbReference>
<protein>
    <submittedName>
        <fullName evidence="9">Acyl-CoA dehydrogenase family protein</fullName>
    </submittedName>
</protein>
<dbReference type="InterPro" id="IPR009100">
    <property type="entry name" value="AcylCoA_DH/oxidase_NM_dom_sf"/>
</dbReference>
<feature type="domain" description="Acyl-CoA dehydrogenase/oxidase C-terminal" evidence="6">
    <location>
        <begin position="232"/>
        <end position="380"/>
    </location>
</feature>
<name>A0ABP3MSV6_SACER</name>
<sequence length="388" mass="42064">MSTLDALSEDERFVVATVRDFVDKEVRPVVRELEHSGTYPEALIEQMKQLGIFGLAVPESYGGTPVSTPCYVLVTEELARGWMSLAGAMGGHTVVAKLLLRFGTEEQKRRYLPGMATGEVRATMALTEPGGGSDLQAMRTVASRDADGYVVNGSKTWITNSRRSQLIALMCKTDPRAEPAHKGISILLVEHGPGLTVSRDLPKLGYKGVESCELSFDDYRASADAVLGGVEGAGFAQMMKGLETGRLQVAARALGVARAALEDSLAYAQERESFGKPIWQHQSIGNYLADMATSFSAARQLTLHAAREYDAGRRVDMEAGMAKLFASETAMRIALDAVRIHGGYGYSTEFDVERYFRDAPLMIVGEGTNEIQRNVIASQLVKRGGLDG</sequence>
<feature type="domain" description="Acyl-CoA dehydrogenase/oxidase N-terminal" evidence="8">
    <location>
        <begin position="8"/>
        <end position="119"/>
    </location>
</feature>
<organism evidence="9 10">
    <name type="scientific">Saccharopolyspora erythraea</name>
    <name type="common">Streptomyces erythraeus</name>
    <dbReference type="NCBI Taxonomy" id="1836"/>
    <lineage>
        <taxon>Bacteria</taxon>
        <taxon>Bacillati</taxon>
        <taxon>Actinomycetota</taxon>
        <taxon>Actinomycetes</taxon>
        <taxon>Pseudonocardiales</taxon>
        <taxon>Pseudonocardiaceae</taxon>
        <taxon>Saccharopolyspora</taxon>
    </lineage>
</organism>
<dbReference type="SUPFAM" id="SSF47203">
    <property type="entry name" value="Acyl-CoA dehydrogenase C-terminal domain-like"/>
    <property type="match status" value="1"/>
</dbReference>
<evidence type="ECO:0000259" key="8">
    <source>
        <dbReference type="Pfam" id="PF02771"/>
    </source>
</evidence>
<evidence type="ECO:0000313" key="9">
    <source>
        <dbReference type="EMBL" id="GAA0524429.1"/>
    </source>
</evidence>
<keyword evidence="4 5" id="KW-0274">FAD</keyword>
<dbReference type="Gene3D" id="1.20.140.10">
    <property type="entry name" value="Butyryl-CoA Dehydrogenase, subunit A, domain 3"/>
    <property type="match status" value="1"/>
</dbReference>
<dbReference type="Pfam" id="PF02771">
    <property type="entry name" value="Acyl-CoA_dh_N"/>
    <property type="match status" value="1"/>
</dbReference>
<dbReference type="InterPro" id="IPR013786">
    <property type="entry name" value="AcylCoA_DH/ox_N"/>
</dbReference>
<dbReference type="PANTHER" id="PTHR43884">
    <property type="entry name" value="ACYL-COA DEHYDROGENASE"/>
    <property type="match status" value="1"/>
</dbReference>
<evidence type="ECO:0000256" key="1">
    <source>
        <dbReference type="ARBA" id="ARBA00001974"/>
    </source>
</evidence>